<dbReference type="EMBL" id="JAXCLW010000003">
    <property type="protein sequence ID" value="MDY0883859.1"/>
    <property type="molecule type" value="Genomic_DNA"/>
</dbReference>
<dbReference type="InterPro" id="IPR029062">
    <property type="entry name" value="Class_I_gatase-like"/>
</dbReference>
<dbReference type="NCBIfam" id="TIGR00379">
    <property type="entry name" value="cobB"/>
    <property type="match status" value="1"/>
</dbReference>
<accession>A0ABU5EC45</accession>
<feature type="site" description="Increases nucleophilicity of active site Cys" evidence="9">
    <location>
        <position position="453"/>
    </location>
</feature>
<dbReference type="PANTHER" id="PTHR43873">
    <property type="entry name" value="COBYRINATE A,C-DIAMIDE SYNTHASE"/>
    <property type="match status" value="1"/>
</dbReference>
<evidence type="ECO:0000256" key="1">
    <source>
        <dbReference type="ARBA" id="ARBA00001946"/>
    </source>
</evidence>
<dbReference type="NCBIfam" id="NF002204">
    <property type="entry name" value="PRK01077.1"/>
    <property type="match status" value="1"/>
</dbReference>
<keyword evidence="7 9" id="KW-0460">Magnesium</keyword>
<dbReference type="EC" id="6.3.5.11" evidence="9"/>
<dbReference type="InterPro" id="IPR004484">
    <property type="entry name" value="CbiA/CobB_synth"/>
</dbReference>
<dbReference type="PROSITE" id="PS51274">
    <property type="entry name" value="GATASE_COBBQ"/>
    <property type="match status" value="1"/>
</dbReference>
<dbReference type="PANTHER" id="PTHR43873:SF1">
    <property type="entry name" value="COBYRINATE A,C-DIAMIDE SYNTHASE"/>
    <property type="match status" value="1"/>
</dbReference>
<dbReference type="Pfam" id="PF07685">
    <property type="entry name" value="GATase_3"/>
    <property type="match status" value="1"/>
</dbReference>
<evidence type="ECO:0000259" key="10">
    <source>
        <dbReference type="Pfam" id="PF01656"/>
    </source>
</evidence>
<evidence type="ECO:0000313" key="12">
    <source>
        <dbReference type="EMBL" id="MDY0883859.1"/>
    </source>
</evidence>
<keyword evidence="6 9" id="KW-0067">ATP-binding</keyword>
<comment type="miscellaneous">
    <text evidence="9">The a and c carboxylates of cobyrinate are activated for nucleophilic attack via formation of a phosphorylated intermediate by ATP. CbiA catalyzes first the amidation of the c-carboxylate, and then that of the a-carboxylate.</text>
</comment>
<comment type="cofactor">
    <cofactor evidence="1 9">
        <name>Mg(2+)</name>
        <dbReference type="ChEBI" id="CHEBI:18420"/>
    </cofactor>
</comment>
<comment type="pathway">
    <text evidence="9">Cofactor biosynthesis; adenosylcobalamin biosynthesis; cob(II)yrinate a,c-diamide from sirohydrochlorin (anaerobic route): step 10/10.</text>
</comment>
<comment type="catalytic activity">
    <reaction evidence="9">
        <text>cob(II)yrinate + 2 L-glutamine + 2 ATP + 2 H2O = cob(II)yrinate a,c diamide + 2 L-glutamate + 2 ADP + 2 phosphate + 2 H(+)</text>
        <dbReference type="Rhea" id="RHEA:26289"/>
        <dbReference type="ChEBI" id="CHEBI:15377"/>
        <dbReference type="ChEBI" id="CHEBI:15378"/>
        <dbReference type="ChEBI" id="CHEBI:29985"/>
        <dbReference type="ChEBI" id="CHEBI:30616"/>
        <dbReference type="ChEBI" id="CHEBI:43474"/>
        <dbReference type="ChEBI" id="CHEBI:58359"/>
        <dbReference type="ChEBI" id="CHEBI:58537"/>
        <dbReference type="ChEBI" id="CHEBI:58894"/>
        <dbReference type="ChEBI" id="CHEBI:456216"/>
        <dbReference type="EC" id="6.3.5.11"/>
    </reaction>
</comment>
<dbReference type="Gene3D" id="3.40.50.300">
    <property type="entry name" value="P-loop containing nucleotide triphosphate hydrolases"/>
    <property type="match status" value="1"/>
</dbReference>
<feature type="domain" description="CobB/CobQ-like glutamine amidotransferase" evidence="11">
    <location>
        <begin position="268"/>
        <end position="455"/>
    </location>
</feature>
<dbReference type="Pfam" id="PF01656">
    <property type="entry name" value="CbiA"/>
    <property type="match status" value="1"/>
</dbReference>
<feature type="active site" description="Nucleophile" evidence="9">
    <location>
        <position position="350"/>
    </location>
</feature>
<name>A0ABU5EC45_9PROT</name>
<keyword evidence="13" id="KW-1185">Reference proteome</keyword>
<dbReference type="SUPFAM" id="SSF52540">
    <property type="entry name" value="P-loop containing nucleoside triphosphate hydrolases"/>
    <property type="match status" value="1"/>
</dbReference>
<evidence type="ECO:0000256" key="5">
    <source>
        <dbReference type="ARBA" id="ARBA00022741"/>
    </source>
</evidence>
<dbReference type="InterPro" id="IPR002586">
    <property type="entry name" value="CobQ/CobB/MinD/ParA_Nub-bd_dom"/>
</dbReference>
<protein>
    <recommendedName>
        <fullName evidence="9">Cobyrinate a,c-diamide synthase</fullName>
        <ecNumber evidence="9">6.3.5.11</ecNumber>
    </recommendedName>
    <alternativeName>
        <fullName evidence="9">Cobyrinic acid a,c-diamide synthetase</fullName>
    </alternativeName>
</protein>
<dbReference type="SUPFAM" id="SSF52317">
    <property type="entry name" value="Class I glutamine amidotransferase-like"/>
    <property type="match status" value="1"/>
</dbReference>
<evidence type="ECO:0000256" key="2">
    <source>
        <dbReference type="ARBA" id="ARBA00006205"/>
    </source>
</evidence>
<keyword evidence="3 9" id="KW-0169">Cobalamin biosynthesis</keyword>
<evidence type="ECO:0000313" key="13">
    <source>
        <dbReference type="Proteomes" id="UP001279642"/>
    </source>
</evidence>
<evidence type="ECO:0000256" key="9">
    <source>
        <dbReference type="HAMAP-Rule" id="MF_00027"/>
    </source>
</evidence>
<sequence length="458" mass="48138">MDVGADSRPRASIPRGLIIAAAASGSGKTTLTLGLLHLLARQGIAARGCKIGPDYIDPAFHAAASGADCFNLDPWAMRPASLAALIDASTPADLLVVEGVMGLFDGAAMPAGAVADILPIGSTAQLAAMTGWPVILVLNVKGQGATAAAVARGMRNHHPGVHIAGVICNNVGGARHVEILRQAFDQLGLPVFGFVPQIAHLALPDRHLGLVQAAEHGDLPRFLQRAADHMATHVEIDRLIAAAQPIAIDSPDTGKPPRALLPPLGQHIAIAKDIAFAFAYSGQLLAWRKAGAELSFFSPLANETAAKTADAIFLPGGYPELHAGKLASNTCFLDGLRDAAARGVTIYGECGGYMVLGRAVTDAEGHRHAMLGLLPLETSFAQRKLHLGYRELRLLAANALGRAGDSFRGHEFHYATILQEDEGGKLFEMRDAQGRELGIAGHRHGVVSGSFMHLIDRR</sequence>
<dbReference type="Proteomes" id="UP001279642">
    <property type="component" value="Unassembled WGS sequence"/>
</dbReference>
<keyword evidence="8 9" id="KW-0315">Glutamine amidotransferase</keyword>
<dbReference type="HAMAP" id="MF_00027">
    <property type="entry name" value="CobB_CbiA"/>
    <property type="match status" value="1"/>
</dbReference>
<evidence type="ECO:0000256" key="4">
    <source>
        <dbReference type="ARBA" id="ARBA00022598"/>
    </source>
</evidence>
<evidence type="ECO:0000256" key="6">
    <source>
        <dbReference type="ARBA" id="ARBA00022840"/>
    </source>
</evidence>
<comment type="similarity">
    <text evidence="9">Belongs to the CobB/CbiA family.</text>
</comment>
<reference evidence="12 13" key="1">
    <citation type="journal article" date="2016" name="Antonie Van Leeuwenhoek">
        <title>Dongia soli sp. nov., isolated from soil from Dokdo, Korea.</title>
        <authorList>
            <person name="Kim D.U."/>
            <person name="Lee H."/>
            <person name="Kim H."/>
            <person name="Kim S.G."/>
            <person name="Ka J.O."/>
        </authorList>
    </citation>
    <scope>NUCLEOTIDE SEQUENCE [LARGE SCALE GENOMIC DNA]</scope>
    <source>
        <strain evidence="12 13">D78</strain>
    </source>
</reference>
<feature type="domain" description="CobQ/CobB/MinD/ParA nucleotide binding" evidence="10">
    <location>
        <begin position="17"/>
        <end position="207"/>
    </location>
</feature>
<keyword evidence="4 9" id="KW-0436">Ligase</keyword>
<keyword evidence="5 9" id="KW-0547">Nucleotide-binding</keyword>
<evidence type="ECO:0000256" key="7">
    <source>
        <dbReference type="ARBA" id="ARBA00022842"/>
    </source>
</evidence>
<proteinExistence type="inferred from homology"/>
<dbReference type="InterPro" id="IPR011698">
    <property type="entry name" value="GATase_3"/>
</dbReference>
<comment type="domain">
    <text evidence="9">Comprises of two domains. The C-terminal domain contains the binding site for glutamine and catalyzes the hydrolysis of this substrate to glutamate and ammonia. The N-terminal domain is anticipated to bind ATP and cobyrinate and catalyzes the ultimate synthesis of the diamide product. The ammonia produced via the glutaminase domain is probably translocated to the adjacent domain via a molecular tunnel, where it reacts with an activated intermediate.</text>
</comment>
<comment type="function">
    <text evidence="9">Catalyzes the ATP-dependent amidation of the two carboxylate groups at positions a and c of cobyrinate, using either L-glutamine or ammonia as the nitrogen source.</text>
</comment>
<dbReference type="Gene3D" id="3.40.50.880">
    <property type="match status" value="1"/>
</dbReference>
<evidence type="ECO:0000256" key="8">
    <source>
        <dbReference type="ARBA" id="ARBA00022962"/>
    </source>
</evidence>
<evidence type="ECO:0000256" key="3">
    <source>
        <dbReference type="ARBA" id="ARBA00022573"/>
    </source>
</evidence>
<gene>
    <name evidence="9" type="primary">cbiA</name>
    <name evidence="12" type="ORF">SMD27_13490</name>
</gene>
<dbReference type="InterPro" id="IPR027417">
    <property type="entry name" value="P-loop_NTPase"/>
</dbReference>
<comment type="similarity">
    <text evidence="2">Belongs to the CobB/CobQ family. CobQ subfamily.</text>
</comment>
<organism evidence="12 13">
    <name type="scientific">Dongia soli</name>
    <dbReference type="NCBI Taxonomy" id="600628"/>
    <lineage>
        <taxon>Bacteria</taxon>
        <taxon>Pseudomonadati</taxon>
        <taxon>Pseudomonadota</taxon>
        <taxon>Alphaproteobacteria</taxon>
        <taxon>Rhodospirillales</taxon>
        <taxon>Dongiaceae</taxon>
        <taxon>Dongia</taxon>
    </lineage>
</organism>
<comment type="caution">
    <text evidence="12">The sequence shown here is derived from an EMBL/GenBank/DDBJ whole genome shotgun (WGS) entry which is preliminary data.</text>
</comment>
<evidence type="ECO:0000259" key="11">
    <source>
        <dbReference type="Pfam" id="PF07685"/>
    </source>
</evidence>
<dbReference type="RefSeq" id="WP_320508924.1">
    <property type="nucleotide sequence ID" value="NZ_JAXCLW010000003.1"/>
</dbReference>